<dbReference type="OrthoDB" id="5879433at2"/>
<reference evidence="1 2" key="1">
    <citation type="submission" date="2012-09" db="EMBL/GenBank/DDBJ databases">
        <title>Genome Sequence of alkane-degrading Bacterium Alcanivorax sp. 19-m-6.</title>
        <authorList>
            <person name="Lai Q."/>
            <person name="Shao Z."/>
        </authorList>
    </citation>
    <scope>NUCLEOTIDE SEQUENCE [LARGE SCALE GENOMIC DNA]</scope>
    <source>
        <strain evidence="1 2">19-m-6</strain>
    </source>
</reference>
<dbReference type="PROSITE" id="PS51257">
    <property type="entry name" value="PROKAR_LIPOPROTEIN"/>
    <property type="match status" value="1"/>
</dbReference>
<evidence type="ECO:0000313" key="1">
    <source>
        <dbReference type="EMBL" id="KGD64514.1"/>
    </source>
</evidence>
<keyword evidence="2" id="KW-1185">Reference proteome</keyword>
<gene>
    <name evidence="1" type="ORF">Y5S_02269</name>
</gene>
<dbReference type="RefSeq" id="WP_035233086.1">
    <property type="nucleotide sequence ID" value="NZ_ARXV01000008.1"/>
</dbReference>
<proteinExistence type="predicted"/>
<sequence>MNKWIVVLLALVLTGCVRQHFRGDYGYSVANNSEVQTINPEAGNIDRPIVTGHGAKLDAGYTRYLQDDGTVEEGRVVEDVGSD</sequence>
<protein>
    <recommendedName>
        <fullName evidence="3">Lipoprotein</fullName>
    </recommendedName>
</protein>
<dbReference type="Proteomes" id="UP000029444">
    <property type="component" value="Unassembled WGS sequence"/>
</dbReference>
<comment type="caution">
    <text evidence="1">The sequence shown here is derived from an EMBL/GenBank/DDBJ whole genome shotgun (WGS) entry which is preliminary data.</text>
</comment>
<name>A0A095SJK5_9GAMM</name>
<organism evidence="1 2">
    <name type="scientific">Alcanivorax nanhaiticus</name>
    <dbReference type="NCBI Taxonomy" id="1177154"/>
    <lineage>
        <taxon>Bacteria</taxon>
        <taxon>Pseudomonadati</taxon>
        <taxon>Pseudomonadota</taxon>
        <taxon>Gammaproteobacteria</taxon>
        <taxon>Oceanospirillales</taxon>
        <taxon>Alcanivoracaceae</taxon>
        <taxon>Alcanivorax</taxon>
    </lineage>
</organism>
<evidence type="ECO:0008006" key="3">
    <source>
        <dbReference type="Google" id="ProtNLM"/>
    </source>
</evidence>
<dbReference type="AlphaFoldDB" id="A0A095SJK5"/>
<dbReference type="STRING" id="1177154.Y5S_02269"/>
<accession>A0A095SJK5</accession>
<evidence type="ECO:0000313" key="2">
    <source>
        <dbReference type="Proteomes" id="UP000029444"/>
    </source>
</evidence>
<dbReference type="PATRIC" id="fig|1177154.3.peg.2310"/>
<dbReference type="EMBL" id="ARXV01000008">
    <property type="protein sequence ID" value="KGD64514.1"/>
    <property type="molecule type" value="Genomic_DNA"/>
</dbReference>